<dbReference type="InterPro" id="IPR053728">
    <property type="entry name" value="Alginate_Permeability_Chnl"/>
</dbReference>
<gene>
    <name evidence="2" type="ORF">NIT7321_01828</name>
</gene>
<name>A0A0H5D1S0_9RHOB</name>
<evidence type="ECO:0000313" key="2">
    <source>
        <dbReference type="EMBL" id="CRL10979.1"/>
    </source>
</evidence>
<proteinExistence type="predicted"/>
<evidence type="ECO:0000313" key="3">
    <source>
        <dbReference type="Proteomes" id="UP000043764"/>
    </source>
</evidence>
<evidence type="ECO:0000259" key="1">
    <source>
        <dbReference type="Pfam" id="PF13372"/>
    </source>
</evidence>
<dbReference type="Gene3D" id="2.40.160.100">
    <property type="match status" value="1"/>
</dbReference>
<dbReference type="Proteomes" id="UP000043764">
    <property type="component" value="Unassembled WGS sequence"/>
</dbReference>
<keyword evidence="3" id="KW-1185">Reference proteome</keyword>
<dbReference type="InterPro" id="IPR025388">
    <property type="entry name" value="Alginate_export_dom"/>
</dbReference>
<sequence length="485" mass="52460">MFACTVRRLHGNSRRGVRVVLAAGLMNVALHGAPSHAQQPDRMVLYDANGTTVRTHLQYGLNAVAEQNLFWDLATVTAPSANFDADTEWLELYLKPGLSFERQFDTGLTLYGKVSAVVSYSWGRDAFDTGNTGRTTPEEYFLGVRGDVPGGLTYDVSVGARELKLGTGMLISNGATSGFERGALKLGPRKAWERALIARLSSDRTTATLFYLDPNELPSKDNGNELAGFDLRHDYAAGGYVGATFVHVLSSGAPYPKAGAPPSILPAARNGTNTLNIYAKSNPYSGALSNWTFTTDLAYQRNSDIDLRAWAGRVTAGYTFETLPWSPSLTIGYQTFSGDDPTTPRLERFDPLFYEGSPSAWATGSKSASTFLNSNVKALTLALRTKPSPKDTLTLRYAHIRANELNSPIQFGQATRVDASGNLMSGVKDAHLADDLFLEWSRILNRNTFLTAGLSVSFPGDGIDEVVGAGASTWTGGFVNVVFNF</sequence>
<dbReference type="STRING" id="481446.NIT7645_02229"/>
<dbReference type="EMBL" id="CVRL01000023">
    <property type="protein sequence ID" value="CRL10979.1"/>
    <property type="molecule type" value="Genomic_DNA"/>
</dbReference>
<organism evidence="2 3">
    <name type="scientific">Phaeobacter italicus</name>
    <dbReference type="NCBI Taxonomy" id="481446"/>
    <lineage>
        <taxon>Bacteria</taxon>
        <taxon>Pseudomonadati</taxon>
        <taxon>Pseudomonadota</taxon>
        <taxon>Alphaproteobacteria</taxon>
        <taxon>Rhodobacterales</taxon>
        <taxon>Roseobacteraceae</taxon>
        <taxon>Phaeobacter</taxon>
    </lineage>
</organism>
<dbReference type="AlphaFoldDB" id="A0A0H5D1S0"/>
<protein>
    <recommendedName>
        <fullName evidence="1">Alginate export domain-containing protein</fullName>
    </recommendedName>
</protein>
<dbReference type="Pfam" id="PF13372">
    <property type="entry name" value="Alginate_exp"/>
    <property type="match status" value="1"/>
</dbReference>
<accession>A0A0H5D1S0</accession>
<reference evidence="3" key="1">
    <citation type="submission" date="2015-05" db="EMBL/GenBank/DDBJ databases">
        <authorList>
            <person name="Rodrigo-Torres Lidia"/>
            <person name="Arahal R.David."/>
        </authorList>
    </citation>
    <scope>NUCLEOTIDE SEQUENCE [LARGE SCALE GENOMIC DNA]</scope>
    <source>
        <strain evidence="3">CECT 7321</strain>
    </source>
</reference>
<feature type="domain" description="Alginate export" evidence="1">
    <location>
        <begin position="271"/>
        <end position="468"/>
    </location>
</feature>